<dbReference type="PANTHER" id="PTHR43133">
    <property type="entry name" value="RNA POLYMERASE ECF-TYPE SIGMA FACTO"/>
    <property type="match status" value="1"/>
</dbReference>
<dbReference type="RefSeq" id="WP_129887435.1">
    <property type="nucleotide sequence ID" value="NZ_CP035758.1"/>
</dbReference>
<evidence type="ECO:0000256" key="4">
    <source>
        <dbReference type="ARBA" id="ARBA00023163"/>
    </source>
</evidence>
<evidence type="ECO:0000259" key="5">
    <source>
        <dbReference type="PROSITE" id="PS51658"/>
    </source>
</evidence>
<proteinExistence type="inferred from homology"/>
<comment type="similarity">
    <text evidence="1">Belongs to the sigma-70 factor family. ECF subfamily.</text>
</comment>
<dbReference type="Pfam" id="PF02577">
    <property type="entry name" value="BFN_dom"/>
    <property type="match status" value="1"/>
</dbReference>
<dbReference type="EMBL" id="CP035758">
    <property type="protein sequence ID" value="QBD76548.1"/>
    <property type="molecule type" value="Genomic_DNA"/>
</dbReference>
<dbReference type="InterPro" id="IPR003729">
    <property type="entry name" value="Bi_nuclease_dom"/>
</dbReference>
<dbReference type="CDD" id="cd06171">
    <property type="entry name" value="Sigma70_r4"/>
    <property type="match status" value="1"/>
</dbReference>
<evidence type="ECO:0000256" key="1">
    <source>
        <dbReference type="ARBA" id="ARBA00010641"/>
    </source>
</evidence>
<dbReference type="InterPro" id="IPR039425">
    <property type="entry name" value="RNA_pol_sigma-70-like"/>
</dbReference>
<dbReference type="PANTHER" id="PTHR43133:SF51">
    <property type="entry name" value="RNA POLYMERASE SIGMA FACTOR"/>
    <property type="match status" value="1"/>
</dbReference>
<dbReference type="SUPFAM" id="SSF88659">
    <property type="entry name" value="Sigma3 and sigma4 domains of RNA polymerase sigma factors"/>
    <property type="match status" value="1"/>
</dbReference>
<dbReference type="InterPro" id="IPR007627">
    <property type="entry name" value="RNA_pol_sigma70_r2"/>
</dbReference>
<organism evidence="6 7">
    <name type="scientific">Ktedonosporobacter rubrisoli</name>
    <dbReference type="NCBI Taxonomy" id="2509675"/>
    <lineage>
        <taxon>Bacteria</taxon>
        <taxon>Bacillati</taxon>
        <taxon>Chloroflexota</taxon>
        <taxon>Ktedonobacteria</taxon>
        <taxon>Ktedonobacterales</taxon>
        <taxon>Ktedonosporobacteraceae</taxon>
        <taxon>Ktedonosporobacter</taxon>
    </lineage>
</organism>
<dbReference type="Proteomes" id="UP000290365">
    <property type="component" value="Chromosome"/>
</dbReference>
<dbReference type="Gene3D" id="1.10.1740.10">
    <property type="match status" value="1"/>
</dbReference>
<evidence type="ECO:0000256" key="2">
    <source>
        <dbReference type="ARBA" id="ARBA00023015"/>
    </source>
</evidence>
<gene>
    <name evidence="6" type="ORF">EPA93_11270</name>
</gene>
<feature type="domain" description="BFN" evidence="5">
    <location>
        <begin position="208"/>
        <end position="346"/>
    </location>
</feature>
<dbReference type="AlphaFoldDB" id="A0A4P6JMP2"/>
<dbReference type="InterPro" id="IPR013324">
    <property type="entry name" value="RNA_pol_sigma_r3/r4-like"/>
</dbReference>
<dbReference type="Gene3D" id="1.10.10.10">
    <property type="entry name" value="Winged helix-like DNA-binding domain superfamily/Winged helix DNA-binding domain"/>
    <property type="match status" value="1"/>
</dbReference>
<reference evidence="6 7" key="1">
    <citation type="submission" date="2019-01" db="EMBL/GenBank/DDBJ databases">
        <title>Ktedonosporobacter rubrisoli SCAWS-G2.</title>
        <authorList>
            <person name="Huang Y."/>
            <person name="Yan B."/>
        </authorList>
    </citation>
    <scope>NUCLEOTIDE SEQUENCE [LARGE SCALE GENOMIC DNA]</scope>
    <source>
        <strain evidence="6 7">SCAWS-G2</strain>
    </source>
</reference>
<dbReference type="NCBIfam" id="TIGR02937">
    <property type="entry name" value="sigma70-ECF"/>
    <property type="match status" value="1"/>
</dbReference>
<dbReference type="OrthoDB" id="158189at2"/>
<dbReference type="Pfam" id="PF04542">
    <property type="entry name" value="Sigma70_r2"/>
    <property type="match status" value="1"/>
</dbReference>
<dbReference type="GO" id="GO:0016987">
    <property type="term" value="F:sigma factor activity"/>
    <property type="evidence" value="ECO:0007669"/>
    <property type="project" value="UniProtKB-KW"/>
</dbReference>
<dbReference type="InterPro" id="IPR036388">
    <property type="entry name" value="WH-like_DNA-bd_sf"/>
</dbReference>
<dbReference type="Gene3D" id="3.10.690.10">
    <property type="entry name" value="Bifunctional nuclease domain"/>
    <property type="match status" value="1"/>
</dbReference>
<dbReference type="GO" id="GO:0003677">
    <property type="term" value="F:DNA binding"/>
    <property type="evidence" value="ECO:0007669"/>
    <property type="project" value="InterPro"/>
</dbReference>
<dbReference type="InterPro" id="IPR013249">
    <property type="entry name" value="RNA_pol_sigma70_r4_t2"/>
</dbReference>
<dbReference type="InterPro" id="IPR014284">
    <property type="entry name" value="RNA_pol_sigma-70_dom"/>
</dbReference>
<dbReference type="PROSITE" id="PS51658">
    <property type="entry name" value="BFN"/>
    <property type="match status" value="1"/>
</dbReference>
<keyword evidence="4" id="KW-0804">Transcription</keyword>
<accession>A0A4P6JMP2</accession>
<dbReference type="GO" id="GO:0006352">
    <property type="term" value="P:DNA-templated transcription initiation"/>
    <property type="evidence" value="ECO:0007669"/>
    <property type="project" value="InterPro"/>
</dbReference>
<dbReference type="SUPFAM" id="SSF103256">
    <property type="entry name" value="Hypothetical protein TM0160"/>
    <property type="match status" value="1"/>
</dbReference>
<keyword evidence="7" id="KW-1185">Reference proteome</keyword>
<dbReference type="InterPro" id="IPR036104">
    <property type="entry name" value="BFN_sf"/>
</dbReference>
<dbReference type="Pfam" id="PF08281">
    <property type="entry name" value="Sigma70_r4_2"/>
    <property type="match status" value="1"/>
</dbReference>
<dbReference type="SUPFAM" id="SSF88946">
    <property type="entry name" value="Sigma2 domain of RNA polymerase sigma factors"/>
    <property type="match status" value="1"/>
</dbReference>
<evidence type="ECO:0000256" key="3">
    <source>
        <dbReference type="ARBA" id="ARBA00023082"/>
    </source>
</evidence>
<dbReference type="KEGG" id="kbs:EPA93_11270"/>
<dbReference type="GO" id="GO:0004518">
    <property type="term" value="F:nuclease activity"/>
    <property type="evidence" value="ECO:0007669"/>
    <property type="project" value="InterPro"/>
</dbReference>
<evidence type="ECO:0000313" key="7">
    <source>
        <dbReference type="Proteomes" id="UP000290365"/>
    </source>
</evidence>
<sequence>MEERSDAELVRLARAGSKYAFHQLIERYQLMAMGLALRLCREEETARDLVQEAILQAFLSLDHLQDPTRFKNWLYGIVFNVCRNWRRTVAQRPSLSLEAQEEETLHQRLFSYRSGELSVDPLTMIETDELRRLVQEVLQLLSPKNRLVAQLFYYEELSVQAIASHLNISQTAVKNRLHKGREQLRTHLLPLYPELAYRGTNRSVEEKMIPVTVARVVQQDTQARSAVILVDRHKQRAMPLWFPQQENMTLRQHMQMFSMFSQQDRVAEPTTLDLMVAMLTSLGSEIKKVEIDAFQGHILYAQLSLRSSRGKQTLKAHLNDALPLAVQLHCPFFVSGEVWRQRGIDLQGKGATLAEQLDTLIALVSTTFSPLTTKSSGKLDFVDGLADWTIRLDRKQCDYRLDSQTTYTGKPALLITLQDCRGMVQLCHEEDAGRAVPWAPHSPGGLHKNRRCAARQPPSLRDHAFAKSSGAISRFPFGRK</sequence>
<keyword evidence="2" id="KW-0805">Transcription regulation</keyword>
<dbReference type="InterPro" id="IPR013325">
    <property type="entry name" value="RNA_pol_sigma_r2"/>
</dbReference>
<evidence type="ECO:0000313" key="6">
    <source>
        <dbReference type="EMBL" id="QBD76548.1"/>
    </source>
</evidence>
<name>A0A4P6JMP2_KTERU</name>
<protein>
    <submittedName>
        <fullName evidence="6">Sigma-70 family RNA polymerase sigma factor</fullName>
    </submittedName>
</protein>
<keyword evidence="3" id="KW-0731">Sigma factor</keyword>